<organism evidence="1">
    <name type="scientific">Medicago truncatula</name>
    <name type="common">Barrel medic</name>
    <name type="synonym">Medicago tribuloides</name>
    <dbReference type="NCBI Taxonomy" id="3880"/>
    <lineage>
        <taxon>Eukaryota</taxon>
        <taxon>Viridiplantae</taxon>
        <taxon>Streptophyta</taxon>
        <taxon>Embryophyta</taxon>
        <taxon>Tracheophyta</taxon>
        <taxon>Spermatophyta</taxon>
        <taxon>Magnoliopsida</taxon>
        <taxon>eudicotyledons</taxon>
        <taxon>Gunneridae</taxon>
        <taxon>Pentapetalae</taxon>
        <taxon>rosids</taxon>
        <taxon>fabids</taxon>
        <taxon>Fabales</taxon>
        <taxon>Fabaceae</taxon>
        <taxon>Papilionoideae</taxon>
        <taxon>50 kb inversion clade</taxon>
        <taxon>NPAAA clade</taxon>
        <taxon>Hologalegina</taxon>
        <taxon>IRL clade</taxon>
        <taxon>Trifolieae</taxon>
        <taxon>Medicago</taxon>
    </lineage>
</organism>
<keyword evidence="1" id="KW-0808">Transferase</keyword>
<proteinExistence type="predicted"/>
<reference evidence="1" key="2">
    <citation type="submission" date="2007-03" db="EMBL/GenBank/DDBJ databases">
        <authorList>
            <consortium name="The International Medicago Genome Annotation Group"/>
        </authorList>
    </citation>
    <scope>NUCLEOTIDE SEQUENCE</scope>
</reference>
<sequence length="324" mass="36998">MKILSCNDRGFGGLEKRKEVRNLVGEKNPSNFCIQETKMLVCNDFFMCLVVGKCASYVLFLPFRRGVRGSVDSAEMARLRGLLDHCPLLIMVDEQYRGPRPSRMLKCWKDILGYKHFVSNKRKTLQVDRRGGFVLKGKLKLIKLALKEWNVTHTHNLLGKIDSPQRHLSVLDFKWEEEVLSEAEIAEMHGITSIIHSLFRINISLCWQQSRLLWLRERDANSKYFHSVLASRRRRNTISAIMVDGVMVKGMTHIIKVVVSHFVSHFRASNVERPGVGNLQFQTLSLMEGGSLIKPFSLDEVKVAVWDCDSYKSSGPDGINIGFC</sequence>
<dbReference type="GO" id="GO:0003964">
    <property type="term" value="F:RNA-directed DNA polymerase activity"/>
    <property type="evidence" value="ECO:0007669"/>
    <property type="project" value="UniProtKB-KW"/>
</dbReference>
<dbReference type="EMBL" id="AC151520">
    <property type="protein sequence ID" value="ABD32440.2"/>
    <property type="molecule type" value="Genomic_DNA"/>
</dbReference>
<dbReference type="AlphaFoldDB" id="Q2HSP3"/>
<reference evidence="1" key="1">
    <citation type="submission" date="2004-10" db="EMBL/GenBank/DDBJ databases">
        <authorList>
            <person name="Town C.D."/>
        </authorList>
    </citation>
    <scope>NUCLEOTIDE SEQUENCE</scope>
</reference>
<keyword evidence="1" id="KW-0548">Nucleotidyltransferase</keyword>
<gene>
    <name evidence="1" type="ORF">MtrDRAFT_AC151520g47v2</name>
</gene>
<protein>
    <submittedName>
        <fullName evidence="1">Reverse transcriptase-beet retrotransposon, putative</fullName>
    </submittedName>
</protein>
<evidence type="ECO:0000313" key="1">
    <source>
        <dbReference type="EMBL" id="ABD32440.2"/>
    </source>
</evidence>
<accession>Q2HSP3</accession>
<name>Q2HSP3_MEDTR</name>
<keyword evidence="1" id="KW-0695">RNA-directed DNA polymerase</keyword>